<evidence type="ECO:0000256" key="15">
    <source>
        <dbReference type="ARBA" id="ARBA00047570"/>
    </source>
</evidence>
<dbReference type="PRINTS" id="PR00081">
    <property type="entry name" value="GDHRDH"/>
</dbReference>
<keyword evidence="4" id="KW-0597">Phosphoprotein</keyword>
<dbReference type="InterPro" id="IPR036291">
    <property type="entry name" value="NAD(P)-bd_dom_sf"/>
</dbReference>
<dbReference type="PANTHER" id="PTHR24317:SF7">
    <property type="entry name" value="PEROXISOMAL TRANS-2-ENOYL-COA REDUCTASE"/>
    <property type="match status" value="1"/>
</dbReference>
<evidence type="ECO:0000256" key="16">
    <source>
        <dbReference type="ARBA" id="ARBA00048686"/>
    </source>
</evidence>
<evidence type="ECO:0000256" key="9">
    <source>
        <dbReference type="ARBA" id="ARBA00023140"/>
    </source>
</evidence>
<evidence type="ECO:0000256" key="3">
    <source>
        <dbReference type="ARBA" id="ARBA00022516"/>
    </source>
</evidence>
<keyword evidence="3" id="KW-0444">Lipid biosynthesis</keyword>
<dbReference type="InterPro" id="IPR052388">
    <property type="entry name" value="Peroxisomal_t2-enoyl-CoA_red"/>
</dbReference>
<dbReference type="EC" id="1.3.1.38" evidence="13"/>
<dbReference type="PANTHER" id="PTHR24317">
    <property type="entry name" value="PEROXISOMAL TRANS-2-ENOYL-COA REDUCTASE"/>
    <property type="match status" value="1"/>
</dbReference>
<comment type="catalytic activity">
    <reaction evidence="20">
        <text>(2E)-octenoyl-CoA + NADPH + H(+) = octanoyl-CoA + NADP(+)</text>
        <dbReference type="Rhea" id="RHEA:44952"/>
        <dbReference type="ChEBI" id="CHEBI:15378"/>
        <dbReference type="ChEBI" id="CHEBI:57386"/>
        <dbReference type="ChEBI" id="CHEBI:57783"/>
        <dbReference type="ChEBI" id="CHEBI:58349"/>
        <dbReference type="ChEBI" id="CHEBI:62242"/>
    </reaction>
    <physiologicalReaction direction="left-to-right" evidence="20">
        <dbReference type="Rhea" id="RHEA:44953"/>
    </physiologicalReaction>
</comment>
<protein>
    <recommendedName>
        <fullName evidence="14">Peroxisomal trans-2-enoyl-CoA reductase</fullName>
        <ecNumber evidence="13">1.3.1.38</ecNumber>
    </recommendedName>
</protein>
<evidence type="ECO:0000256" key="4">
    <source>
        <dbReference type="ARBA" id="ARBA00022553"/>
    </source>
</evidence>
<evidence type="ECO:0000256" key="1">
    <source>
        <dbReference type="ARBA" id="ARBA00004275"/>
    </source>
</evidence>
<name>A0A4S9UMH2_AURPU</name>
<dbReference type="EMBL" id="QZBJ01000002">
    <property type="protein sequence ID" value="THY79602.1"/>
    <property type="molecule type" value="Genomic_DNA"/>
</dbReference>
<dbReference type="SUPFAM" id="SSF51735">
    <property type="entry name" value="NAD(P)-binding Rossmann-fold domains"/>
    <property type="match status" value="1"/>
</dbReference>
<evidence type="ECO:0000256" key="8">
    <source>
        <dbReference type="ARBA" id="ARBA00023098"/>
    </source>
</evidence>
<dbReference type="GO" id="GO:0033306">
    <property type="term" value="P:phytol metabolic process"/>
    <property type="evidence" value="ECO:0007669"/>
    <property type="project" value="TreeGrafter"/>
</dbReference>
<organism evidence="22 24">
    <name type="scientific">Aureobasidium pullulans</name>
    <name type="common">Black yeast</name>
    <name type="synonym">Pullularia pullulans</name>
    <dbReference type="NCBI Taxonomy" id="5580"/>
    <lineage>
        <taxon>Eukaryota</taxon>
        <taxon>Fungi</taxon>
        <taxon>Dikarya</taxon>
        <taxon>Ascomycota</taxon>
        <taxon>Pezizomycotina</taxon>
        <taxon>Dothideomycetes</taxon>
        <taxon>Dothideomycetidae</taxon>
        <taxon>Dothideales</taxon>
        <taxon>Saccotheciaceae</taxon>
        <taxon>Aureobasidium</taxon>
    </lineage>
</organism>
<dbReference type="InterPro" id="IPR002347">
    <property type="entry name" value="SDR_fam"/>
</dbReference>
<dbReference type="Proteomes" id="UP000305064">
    <property type="component" value="Unassembled WGS sequence"/>
</dbReference>
<keyword evidence="9" id="KW-0576">Peroxisome</keyword>
<keyword evidence="7" id="KW-0560">Oxidoreductase</keyword>
<comment type="catalytic activity">
    <reaction evidence="17">
        <text>(2E)-hexenoyl-CoA + NADPH + H(+) = hexanoyl-CoA + NADP(+)</text>
        <dbReference type="Rhea" id="RHEA:44956"/>
        <dbReference type="ChEBI" id="CHEBI:15378"/>
        <dbReference type="ChEBI" id="CHEBI:57783"/>
        <dbReference type="ChEBI" id="CHEBI:58349"/>
        <dbReference type="ChEBI" id="CHEBI:62077"/>
        <dbReference type="ChEBI" id="CHEBI:62620"/>
    </reaction>
    <physiologicalReaction direction="left-to-right" evidence="17">
        <dbReference type="Rhea" id="RHEA:44957"/>
    </physiologicalReaction>
</comment>
<sequence length="316" mass="33145">MSSATILKEDESQHFSPYRADGKLYGFVCIVTGATQAIGKAVVHELAAQATKANTSMVAHGAACIYACSDLPSDPYQELADEVNKLWPNTKVIGYPYGLKEEDTLTLIDDVLNSWGRLDVYVTSSGLLGPASIAQTAPADLYKTFETNSMAPFFALKYAPPAMAKTTPKGNYPNAAPKDVAYGSIIVVSSVASTYGGCWGPAFTMSSHAALGVVHSGVAVLKGSNVRINAISPGQIDVGVSLQGMDMRGLSNQLPPSDLQTEEVRRKIIGLERAGTAKEVARVAGFLASGFSSYVTGANMVVDGGASVMNPLTVPI</sequence>
<evidence type="ECO:0000256" key="11">
    <source>
        <dbReference type="ARBA" id="ARBA00037124"/>
    </source>
</evidence>
<evidence type="ECO:0000256" key="2">
    <source>
        <dbReference type="ARBA" id="ARBA00005189"/>
    </source>
</evidence>
<keyword evidence="6" id="KW-0521">NADP</keyword>
<gene>
    <name evidence="22" type="ORF">D6C85_02977</name>
    <name evidence="21" type="ORF">D6C94_00319</name>
</gene>
<evidence type="ECO:0000256" key="10">
    <source>
        <dbReference type="ARBA" id="ARBA00023160"/>
    </source>
</evidence>
<evidence type="ECO:0000313" key="24">
    <source>
        <dbReference type="Proteomes" id="UP000309734"/>
    </source>
</evidence>
<keyword evidence="8" id="KW-0443">Lipid metabolism</keyword>
<evidence type="ECO:0000256" key="19">
    <source>
        <dbReference type="ARBA" id="ARBA00049386"/>
    </source>
</evidence>
<evidence type="ECO:0000256" key="7">
    <source>
        <dbReference type="ARBA" id="ARBA00023002"/>
    </source>
</evidence>
<evidence type="ECO:0000256" key="17">
    <source>
        <dbReference type="ARBA" id="ARBA00049108"/>
    </source>
</evidence>
<evidence type="ECO:0000256" key="14">
    <source>
        <dbReference type="ARBA" id="ARBA00041063"/>
    </source>
</evidence>
<dbReference type="GO" id="GO:0005777">
    <property type="term" value="C:peroxisome"/>
    <property type="evidence" value="ECO:0007669"/>
    <property type="project" value="UniProtKB-SubCell"/>
</dbReference>
<evidence type="ECO:0000313" key="21">
    <source>
        <dbReference type="EMBL" id="THY79602.1"/>
    </source>
</evidence>
<evidence type="ECO:0000256" key="18">
    <source>
        <dbReference type="ARBA" id="ARBA00049251"/>
    </source>
</evidence>
<dbReference type="Pfam" id="PF13561">
    <property type="entry name" value="adh_short_C2"/>
    <property type="match status" value="1"/>
</dbReference>
<evidence type="ECO:0000313" key="23">
    <source>
        <dbReference type="Proteomes" id="UP000305064"/>
    </source>
</evidence>
<dbReference type="GO" id="GO:0019166">
    <property type="term" value="F:trans-2-enoyl-CoA reductase (NADPH) activity"/>
    <property type="evidence" value="ECO:0007669"/>
    <property type="project" value="UniProtKB-EC"/>
</dbReference>
<comment type="function">
    <text evidence="11">Participates in chain elongation of fatty acids. Catalyzes the reduction of trans-2-enoyl-CoAs of varying chain lengths from 6:1 to 16:1, having maximum activity with 10:1 CoA. Has no 2,4-dienoyl-CoA reductase activity.</text>
</comment>
<keyword evidence="10" id="KW-0275">Fatty acid biosynthesis</keyword>
<dbReference type="GO" id="GO:0006633">
    <property type="term" value="P:fatty acid biosynthetic process"/>
    <property type="evidence" value="ECO:0007669"/>
    <property type="project" value="UniProtKB-KW"/>
</dbReference>
<evidence type="ECO:0000256" key="5">
    <source>
        <dbReference type="ARBA" id="ARBA00022832"/>
    </source>
</evidence>
<evidence type="ECO:0000256" key="13">
    <source>
        <dbReference type="ARBA" id="ARBA00038849"/>
    </source>
</evidence>
<comment type="caution">
    <text evidence="22">The sequence shown here is derived from an EMBL/GenBank/DDBJ whole genome shotgun (WGS) entry which is preliminary data.</text>
</comment>
<reference evidence="23 24" key="1">
    <citation type="submission" date="2018-10" db="EMBL/GenBank/DDBJ databases">
        <title>Fifty Aureobasidium pullulans genomes reveal a recombining polyextremotolerant generalist.</title>
        <authorList>
            <person name="Gostincar C."/>
            <person name="Turk M."/>
            <person name="Zajc J."/>
            <person name="Gunde-Cimerman N."/>
        </authorList>
    </citation>
    <scope>NUCLEOTIDE SEQUENCE [LARGE SCALE GENOMIC DNA]</scope>
    <source>
        <strain evidence="22 24">EXF-3519</strain>
        <strain evidence="21 23">EXF-4256</strain>
    </source>
</reference>
<comment type="subcellular location">
    <subcellularLocation>
        <location evidence="1">Peroxisome</location>
    </subcellularLocation>
</comment>
<evidence type="ECO:0000256" key="20">
    <source>
        <dbReference type="ARBA" id="ARBA00049559"/>
    </source>
</evidence>
<accession>A0A4S9UMH2</accession>
<evidence type="ECO:0000256" key="6">
    <source>
        <dbReference type="ARBA" id="ARBA00022857"/>
    </source>
</evidence>
<dbReference type="Proteomes" id="UP000309734">
    <property type="component" value="Unassembled WGS sequence"/>
</dbReference>
<comment type="catalytic activity">
    <reaction evidence="18">
        <text>a (2E)-enoyl-CoA + NADPH + H(+) = a 2,3-saturated acyl-CoA + NADP(+)</text>
        <dbReference type="Rhea" id="RHEA:33763"/>
        <dbReference type="ChEBI" id="CHEBI:15378"/>
        <dbReference type="ChEBI" id="CHEBI:57783"/>
        <dbReference type="ChEBI" id="CHEBI:58349"/>
        <dbReference type="ChEBI" id="CHEBI:58856"/>
        <dbReference type="ChEBI" id="CHEBI:65111"/>
        <dbReference type="EC" id="1.3.1.38"/>
    </reaction>
    <physiologicalReaction direction="left-to-right" evidence="18">
        <dbReference type="Rhea" id="RHEA:33764"/>
    </physiologicalReaction>
</comment>
<proteinExistence type="predicted"/>
<comment type="catalytic activity">
    <reaction evidence="15">
        <text>(2E)-dodecenoyl-CoA + NADPH + H(+) = dodecanoyl-CoA + NADP(+)</text>
        <dbReference type="Rhea" id="RHEA:44964"/>
        <dbReference type="ChEBI" id="CHEBI:15378"/>
        <dbReference type="ChEBI" id="CHEBI:57330"/>
        <dbReference type="ChEBI" id="CHEBI:57375"/>
        <dbReference type="ChEBI" id="CHEBI:57783"/>
        <dbReference type="ChEBI" id="CHEBI:58349"/>
    </reaction>
    <physiologicalReaction direction="left-to-right" evidence="15">
        <dbReference type="Rhea" id="RHEA:44965"/>
    </physiologicalReaction>
</comment>
<dbReference type="AlphaFoldDB" id="A0A4S9UMH2"/>
<dbReference type="EMBL" id="QZBS01000059">
    <property type="protein sequence ID" value="THZ75279.1"/>
    <property type="molecule type" value="Genomic_DNA"/>
</dbReference>
<comment type="catalytic activity">
    <reaction evidence="19">
        <text>(2E)-decenoyl-CoA + NADPH + H(+) = decanoyl-CoA + NADP(+)</text>
        <dbReference type="Rhea" id="RHEA:44960"/>
        <dbReference type="ChEBI" id="CHEBI:15378"/>
        <dbReference type="ChEBI" id="CHEBI:57783"/>
        <dbReference type="ChEBI" id="CHEBI:58349"/>
        <dbReference type="ChEBI" id="CHEBI:61406"/>
        <dbReference type="ChEBI" id="CHEBI:61430"/>
    </reaction>
    <physiologicalReaction direction="left-to-right" evidence="19">
        <dbReference type="Rhea" id="RHEA:44961"/>
    </physiologicalReaction>
</comment>
<keyword evidence="5" id="KW-0276">Fatty acid metabolism</keyword>
<comment type="pathway">
    <text evidence="2">Lipid metabolism.</text>
</comment>
<comment type="subunit">
    <text evidence="12">Interacts with PEX5, probably required to target it into peroxisomes.</text>
</comment>
<evidence type="ECO:0000313" key="22">
    <source>
        <dbReference type="EMBL" id="THZ75279.1"/>
    </source>
</evidence>
<comment type="catalytic activity">
    <reaction evidence="16">
        <text>(2E)-tetradecenoyl-CoA + NADPH + H(+) = tetradecanoyl-CoA + NADP(+)</text>
        <dbReference type="Rhea" id="RHEA:44968"/>
        <dbReference type="ChEBI" id="CHEBI:15378"/>
        <dbReference type="ChEBI" id="CHEBI:57385"/>
        <dbReference type="ChEBI" id="CHEBI:57783"/>
        <dbReference type="ChEBI" id="CHEBI:58349"/>
        <dbReference type="ChEBI" id="CHEBI:61405"/>
    </reaction>
    <physiologicalReaction direction="left-to-right" evidence="16">
        <dbReference type="Rhea" id="RHEA:44969"/>
    </physiologicalReaction>
</comment>
<evidence type="ECO:0000256" key="12">
    <source>
        <dbReference type="ARBA" id="ARBA00038622"/>
    </source>
</evidence>
<dbReference type="Gene3D" id="3.40.50.720">
    <property type="entry name" value="NAD(P)-binding Rossmann-like Domain"/>
    <property type="match status" value="1"/>
</dbReference>